<evidence type="ECO:0000259" key="1">
    <source>
        <dbReference type="Pfam" id="PF14534"/>
    </source>
</evidence>
<evidence type="ECO:0000313" key="2">
    <source>
        <dbReference type="EMBL" id="PVG82439.1"/>
    </source>
</evidence>
<name>A0A2T8F9S3_9ACTN</name>
<dbReference type="SUPFAM" id="SSF54427">
    <property type="entry name" value="NTF2-like"/>
    <property type="match status" value="1"/>
</dbReference>
<dbReference type="InterPro" id="IPR027843">
    <property type="entry name" value="DUF4440"/>
</dbReference>
<accession>A0A2T8F9S3</accession>
<comment type="caution">
    <text evidence="2">The sequence shown here is derived from an EMBL/GenBank/DDBJ whole genome shotgun (WGS) entry which is preliminary data.</text>
</comment>
<dbReference type="AlphaFoldDB" id="A0A2T8F9S3"/>
<gene>
    <name evidence="2" type="ORF">DDE18_13325</name>
</gene>
<sequence>MDLDEFASQCEQAWQVFVTGDPGPAMLLFSRRDDVTLANPWGPAVTGWADVSRTLEAAAARWRNGRVSAFDVLTRFISEDLACYHEIERGEGILGGRSEPESFALRVTSVYRREDGQWRIVLRHADPILAARPVNATLSG</sequence>
<organism evidence="2 3">
    <name type="scientific">Nocardioides gansuensis</name>
    <dbReference type="NCBI Taxonomy" id="2138300"/>
    <lineage>
        <taxon>Bacteria</taxon>
        <taxon>Bacillati</taxon>
        <taxon>Actinomycetota</taxon>
        <taxon>Actinomycetes</taxon>
        <taxon>Propionibacteriales</taxon>
        <taxon>Nocardioidaceae</taxon>
        <taxon>Nocardioides</taxon>
    </lineage>
</organism>
<keyword evidence="3" id="KW-1185">Reference proteome</keyword>
<dbReference type="EMBL" id="QDGZ01000005">
    <property type="protein sequence ID" value="PVG82439.1"/>
    <property type="molecule type" value="Genomic_DNA"/>
</dbReference>
<dbReference type="OrthoDB" id="1551077at2"/>
<reference evidence="2 3" key="1">
    <citation type="submission" date="2018-04" db="EMBL/GenBank/DDBJ databases">
        <title>Genome of Nocardioides gansuensis WSJ-1.</title>
        <authorList>
            <person name="Wu S."/>
            <person name="Wang G."/>
        </authorList>
    </citation>
    <scope>NUCLEOTIDE SEQUENCE [LARGE SCALE GENOMIC DNA]</scope>
    <source>
        <strain evidence="2 3">WSJ-1</strain>
    </source>
</reference>
<protein>
    <submittedName>
        <fullName evidence="2">DUF4440 domain-containing protein</fullName>
    </submittedName>
</protein>
<dbReference type="Proteomes" id="UP000246018">
    <property type="component" value="Unassembled WGS sequence"/>
</dbReference>
<feature type="domain" description="DUF4440" evidence="1">
    <location>
        <begin position="11"/>
        <end position="120"/>
    </location>
</feature>
<dbReference type="InterPro" id="IPR032710">
    <property type="entry name" value="NTF2-like_dom_sf"/>
</dbReference>
<evidence type="ECO:0000313" key="3">
    <source>
        <dbReference type="Proteomes" id="UP000246018"/>
    </source>
</evidence>
<proteinExistence type="predicted"/>
<dbReference type="RefSeq" id="WP_116572743.1">
    <property type="nucleotide sequence ID" value="NZ_QDGZ01000005.1"/>
</dbReference>
<dbReference type="Gene3D" id="3.10.450.50">
    <property type="match status" value="1"/>
</dbReference>
<dbReference type="Pfam" id="PF14534">
    <property type="entry name" value="DUF4440"/>
    <property type="match status" value="1"/>
</dbReference>